<dbReference type="AlphaFoldDB" id="A0A1E3W4G4"/>
<protein>
    <submittedName>
        <fullName evidence="1">Uncharacterized protein</fullName>
    </submittedName>
</protein>
<dbReference type="Proteomes" id="UP000094501">
    <property type="component" value="Unassembled WGS sequence"/>
</dbReference>
<accession>A0A1E3W4G4</accession>
<name>A0A1E3W4G4_9HYPH</name>
<proteinExistence type="predicted"/>
<sequence length="71" mass="7734">MALTELGDGVTLVWRRQASQLTGRVKPVSAFRDPQGRVCRTVIYSLARDGTEKEIEGVACRSADGRWAIAG</sequence>
<evidence type="ECO:0000313" key="1">
    <source>
        <dbReference type="EMBL" id="ODS00693.1"/>
    </source>
</evidence>
<gene>
    <name evidence="1" type="ORF">AUC68_13970</name>
</gene>
<evidence type="ECO:0000313" key="2">
    <source>
        <dbReference type="Proteomes" id="UP000094501"/>
    </source>
</evidence>
<keyword evidence="2" id="KW-1185">Reference proteome</keyword>
<reference evidence="1 2" key="1">
    <citation type="journal article" date="2016" name="Environ. Microbiol.">
        <title>New Methyloceanibacter diversity from North Sea sediments includes methanotroph containing solely the soluble methane monooxygenase.</title>
        <authorList>
            <person name="Vekeman B."/>
            <person name="Kerckhof F.M."/>
            <person name="Cremers G."/>
            <person name="de Vos P."/>
            <person name="Vandamme P."/>
            <person name="Boon N."/>
            <person name="Op den Camp H.J."/>
            <person name="Heylen K."/>
        </authorList>
    </citation>
    <scope>NUCLEOTIDE SEQUENCE [LARGE SCALE GENOMIC DNA]</scope>
    <source>
        <strain evidence="1 2">R-67174</strain>
    </source>
</reference>
<comment type="caution">
    <text evidence="1">The sequence shown here is derived from an EMBL/GenBank/DDBJ whole genome shotgun (WGS) entry which is preliminary data.</text>
</comment>
<dbReference type="EMBL" id="LPWG01000004">
    <property type="protein sequence ID" value="ODS00693.1"/>
    <property type="molecule type" value="Genomic_DNA"/>
</dbReference>
<organism evidence="1 2">
    <name type="scientific">Methyloceanibacter methanicus</name>
    <dbReference type="NCBI Taxonomy" id="1774968"/>
    <lineage>
        <taxon>Bacteria</taxon>
        <taxon>Pseudomonadati</taxon>
        <taxon>Pseudomonadota</taxon>
        <taxon>Alphaproteobacteria</taxon>
        <taxon>Hyphomicrobiales</taxon>
        <taxon>Hyphomicrobiaceae</taxon>
        <taxon>Methyloceanibacter</taxon>
    </lineage>
</organism>
<dbReference type="STRING" id="1774968.AUC68_13970"/>